<dbReference type="EMBL" id="VSSQ01094291">
    <property type="protein sequence ID" value="MPN38830.1"/>
    <property type="molecule type" value="Genomic_DNA"/>
</dbReference>
<organism evidence="1">
    <name type="scientific">bioreactor metagenome</name>
    <dbReference type="NCBI Taxonomy" id="1076179"/>
    <lineage>
        <taxon>unclassified sequences</taxon>
        <taxon>metagenomes</taxon>
        <taxon>ecological metagenomes</taxon>
    </lineage>
</organism>
<sequence length="127" mass="15217">MSKTYKLPVLLAFYNNGNIKLRINDDDLYKYFKEFYSKGSNAVDMYKDKATSKFATWGSKQYISLARKNPVHFLCKTSSEFFYLDGEDVCLNEELKNYFDNKEFVKHVFDAIELRTKEYYKNRFENK</sequence>
<protein>
    <submittedName>
        <fullName evidence="1">Uncharacterized protein</fullName>
    </submittedName>
</protein>
<evidence type="ECO:0000313" key="1">
    <source>
        <dbReference type="EMBL" id="MPN38830.1"/>
    </source>
</evidence>
<gene>
    <name evidence="1" type="ORF">SDC9_186355</name>
</gene>
<proteinExistence type="predicted"/>
<reference evidence="1" key="1">
    <citation type="submission" date="2019-08" db="EMBL/GenBank/DDBJ databases">
        <authorList>
            <person name="Kucharzyk K."/>
            <person name="Murdoch R.W."/>
            <person name="Higgins S."/>
            <person name="Loffler F."/>
        </authorList>
    </citation>
    <scope>NUCLEOTIDE SEQUENCE</scope>
</reference>
<name>A0A645HJB2_9ZZZZ</name>
<accession>A0A645HJB2</accession>
<comment type="caution">
    <text evidence="1">The sequence shown here is derived from an EMBL/GenBank/DDBJ whole genome shotgun (WGS) entry which is preliminary data.</text>
</comment>
<dbReference type="AlphaFoldDB" id="A0A645HJB2"/>